<comment type="caution">
    <text evidence="1">The sequence shown here is derived from an EMBL/GenBank/DDBJ whole genome shotgun (WGS) entry which is preliminary data.</text>
</comment>
<evidence type="ECO:0000313" key="1">
    <source>
        <dbReference type="EMBL" id="GJN93084.1"/>
    </source>
</evidence>
<protein>
    <submittedName>
        <fullName evidence="1">Uncharacterized protein</fullName>
    </submittedName>
</protein>
<accession>A0AAV5GRE7</accession>
<proteinExistence type="predicted"/>
<evidence type="ECO:0000313" key="2">
    <source>
        <dbReference type="Proteomes" id="UP001342314"/>
    </source>
</evidence>
<reference evidence="1 2" key="1">
    <citation type="submission" date="2021-12" db="EMBL/GenBank/DDBJ databases">
        <title>High titer production of polyol ester of fatty acids by Rhodotorula paludigena BS15 towards product separation-free biomass refinery.</title>
        <authorList>
            <person name="Mano J."/>
            <person name="Ono H."/>
            <person name="Tanaka T."/>
            <person name="Naito K."/>
            <person name="Sushida H."/>
            <person name="Ike M."/>
            <person name="Tokuyasu K."/>
            <person name="Kitaoka M."/>
        </authorList>
    </citation>
    <scope>NUCLEOTIDE SEQUENCE [LARGE SCALE GENOMIC DNA]</scope>
    <source>
        <strain evidence="1 2">BS15</strain>
    </source>
</reference>
<dbReference type="AlphaFoldDB" id="A0AAV5GRE7"/>
<organism evidence="1 2">
    <name type="scientific">Rhodotorula paludigena</name>
    <dbReference type="NCBI Taxonomy" id="86838"/>
    <lineage>
        <taxon>Eukaryota</taxon>
        <taxon>Fungi</taxon>
        <taxon>Dikarya</taxon>
        <taxon>Basidiomycota</taxon>
        <taxon>Pucciniomycotina</taxon>
        <taxon>Microbotryomycetes</taxon>
        <taxon>Sporidiobolales</taxon>
        <taxon>Sporidiobolaceae</taxon>
        <taxon>Rhodotorula</taxon>
    </lineage>
</organism>
<name>A0AAV5GRE7_9BASI</name>
<dbReference type="Proteomes" id="UP001342314">
    <property type="component" value="Unassembled WGS sequence"/>
</dbReference>
<sequence length="137" mass="16161">MTPRAPARRLAENTLRGKLSTVRGSLPDHARGRTLPINDLWDGWRLALAGVLLDKYADLSDDNTIKAGEGFRRERRAVDRKMERVPRDPVWRILWNLFFSLDDLHNDQAFNYRQLGRRAARHYRVDREAWTNQEHAW</sequence>
<gene>
    <name evidence="1" type="ORF">Rhopal_006129-T1</name>
</gene>
<dbReference type="EMBL" id="BQKY01000013">
    <property type="protein sequence ID" value="GJN93084.1"/>
    <property type="molecule type" value="Genomic_DNA"/>
</dbReference>
<keyword evidence="2" id="KW-1185">Reference proteome</keyword>